<evidence type="ECO:0000256" key="6">
    <source>
        <dbReference type="ARBA" id="ARBA00023237"/>
    </source>
</evidence>
<comment type="subcellular location">
    <subcellularLocation>
        <location evidence="1 7">Cell outer membrane</location>
        <topology evidence="1 7">Multi-pass membrane protein</topology>
    </subcellularLocation>
</comment>
<evidence type="ECO:0000313" key="11">
    <source>
        <dbReference type="EMBL" id="RHH42904.1"/>
    </source>
</evidence>
<evidence type="ECO:0000256" key="7">
    <source>
        <dbReference type="PROSITE-ProRule" id="PRU01360"/>
    </source>
</evidence>
<keyword evidence="5 7" id="KW-0472">Membrane</keyword>
<proteinExistence type="inferred from homology"/>
<dbReference type="InterPro" id="IPR012910">
    <property type="entry name" value="Plug_dom"/>
</dbReference>
<evidence type="ECO:0000256" key="1">
    <source>
        <dbReference type="ARBA" id="ARBA00004571"/>
    </source>
</evidence>
<dbReference type="Proteomes" id="UP000283329">
    <property type="component" value="Unassembled WGS sequence"/>
</dbReference>
<comment type="caution">
    <text evidence="11">The sequence shown here is derived from an EMBL/GenBank/DDBJ whole genome shotgun (WGS) entry which is preliminary data.</text>
</comment>
<dbReference type="AlphaFoldDB" id="A0A1Y4PXF3"/>
<feature type="domain" description="TonB-dependent receptor plug" evidence="9">
    <location>
        <begin position="131"/>
        <end position="255"/>
    </location>
</feature>
<evidence type="ECO:0000313" key="10">
    <source>
        <dbReference type="EMBL" id="MDC7957504.1"/>
    </source>
</evidence>
<dbReference type="GO" id="GO:0009279">
    <property type="term" value="C:cell outer membrane"/>
    <property type="evidence" value="ECO:0007669"/>
    <property type="project" value="UniProtKB-SubCell"/>
</dbReference>
<comment type="similarity">
    <text evidence="7">Belongs to the TonB-dependent receptor family.</text>
</comment>
<dbReference type="InterPro" id="IPR023996">
    <property type="entry name" value="TonB-dep_OMP_SusC/RagA"/>
</dbReference>
<keyword evidence="2 7" id="KW-0813">Transport</keyword>
<reference evidence="10" key="2">
    <citation type="submission" date="2022-10" db="EMBL/GenBank/DDBJ databases">
        <title>Human gut microbiome strain richness.</title>
        <authorList>
            <person name="Chen-Liaw A."/>
        </authorList>
    </citation>
    <scope>NUCLEOTIDE SEQUENCE</scope>
    <source>
        <strain evidence="10">RTP21484st1_H8_RTP21484_190118</strain>
    </source>
</reference>
<dbReference type="EMBL" id="QRJR01000021">
    <property type="protein sequence ID" value="RHH42904.1"/>
    <property type="molecule type" value="Genomic_DNA"/>
</dbReference>
<keyword evidence="11" id="KW-0675">Receptor</keyword>
<dbReference type="InterPro" id="IPR036942">
    <property type="entry name" value="Beta-barrel_TonB_sf"/>
</dbReference>
<evidence type="ECO:0000256" key="4">
    <source>
        <dbReference type="ARBA" id="ARBA00022692"/>
    </source>
</evidence>
<dbReference type="NCBIfam" id="TIGR04056">
    <property type="entry name" value="OMP_RagA_SusC"/>
    <property type="match status" value="1"/>
</dbReference>
<evidence type="ECO:0000256" key="2">
    <source>
        <dbReference type="ARBA" id="ARBA00022448"/>
    </source>
</evidence>
<dbReference type="SUPFAM" id="SSF49464">
    <property type="entry name" value="Carboxypeptidase regulatory domain-like"/>
    <property type="match status" value="1"/>
</dbReference>
<dbReference type="PROSITE" id="PS52016">
    <property type="entry name" value="TONB_DEPENDENT_REC_3"/>
    <property type="match status" value="1"/>
</dbReference>
<reference evidence="11 12" key="1">
    <citation type="submission" date="2018-08" db="EMBL/GenBank/DDBJ databases">
        <title>A genome reference for cultivated species of the human gut microbiota.</title>
        <authorList>
            <person name="Zou Y."/>
            <person name="Xue W."/>
            <person name="Luo G."/>
        </authorList>
    </citation>
    <scope>NUCLEOTIDE SEQUENCE [LARGE SCALE GENOMIC DNA]</scope>
    <source>
        <strain evidence="11 12">AM17-48</strain>
    </source>
</reference>
<feature type="chain" id="PRO_5042691903" evidence="8">
    <location>
        <begin position="23"/>
        <end position="1085"/>
    </location>
</feature>
<dbReference type="InterPro" id="IPR008969">
    <property type="entry name" value="CarboxyPept-like_regulatory"/>
</dbReference>
<feature type="signal peptide" evidence="8">
    <location>
        <begin position="1"/>
        <end position="22"/>
    </location>
</feature>
<accession>A0A1Y4PXF3</accession>
<dbReference type="SUPFAM" id="SSF56935">
    <property type="entry name" value="Porins"/>
    <property type="match status" value="1"/>
</dbReference>
<dbReference type="InterPro" id="IPR037066">
    <property type="entry name" value="Plug_dom_sf"/>
</dbReference>
<gene>
    <name evidence="11" type="ORF">DW206_18295</name>
    <name evidence="10" type="ORF">PQ628_04700</name>
</gene>
<dbReference type="NCBIfam" id="TIGR04057">
    <property type="entry name" value="SusC_RagA_signa"/>
    <property type="match status" value="1"/>
</dbReference>
<keyword evidence="8" id="KW-0732">Signal</keyword>
<organism evidence="11 12">
    <name type="scientific">Bacteroides ovatus</name>
    <dbReference type="NCBI Taxonomy" id="28116"/>
    <lineage>
        <taxon>Bacteria</taxon>
        <taxon>Pseudomonadati</taxon>
        <taxon>Bacteroidota</taxon>
        <taxon>Bacteroidia</taxon>
        <taxon>Bacteroidales</taxon>
        <taxon>Bacteroidaceae</taxon>
        <taxon>Bacteroides</taxon>
    </lineage>
</organism>
<dbReference type="InterPro" id="IPR023997">
    <property type="entry name" value="TonB-dep_OMP_SusC/RagA_CS"/>
</dbReference>
<evidence type="ECO:0000256" key="3">
    <source>
        <dbReference type="ARBA" id="ARBA00022452"/>
    </source>
</evidence>
<keyword evidence="3 7" id="KW-1134">Transmembrane beta strand</keyword>
<dbReference type="InterPro" id="IPR039426">
    <property type="entry name" value="TonB-dep_rcpt-like"/>
</dbReference>
<dbReference type="Pfam" id="PF13715">
    <property type="entry name" value="CarbopepD_reg_2"/>
    <property type="match status" value="1"/>
</dbReference>
<dbReference type="Pfam" id="PF07715">
    <property type="entry name" value="Plug"/>
    <property type="match status" value="1"/>
</dbReference>
<dbReference type="Gene3D" id="2.170.130.10">
    <property type="entry name" value="TonB-dependent receptor, plug domain"/>
    <property type="match status" value="1"/>
</dbReference>
<keyword evidence="4 7" id="KW-0812">Transmembrane</keyword>
<evidence type="ECO:0000313" key="12">
    <source>
        <dbReference type="Proteomes" id="UP000283329"/>
    </source>
</evidence>
<dbReference type="Proteomes" id="UP001215078">
    <property type="component" value="Unassembled WGS sequence"/>
</dbReference>
<sequence>MKLLKYILIAIVFAATAGEAFGQVKVLSGKVTEMFGATAEPMVGVNVNILNSQNRSLGGTITNMDGIYNLKVPNENNLTIVFSYIGMKTQRIKYNGQTKLNITMKDDTQSINEVVISGKRIERNDMGISSREQSSATQKVNMEDLVAIAPVTSIEDALQGQLGGVDIVLGGGDPGARASIQIRGGSTLNANSEPLIVVDGVPYPAEIDDNTDFSTINNDDLGALLNISPQDIESIEVLKDAAATAVWGTKGANGVLVIKTKQGVQGKTRFSFSSKFSAKFEPESIPMLDGNQYSALISDALWNSANYIGLANSTSYLQMLYNSPEIGYQPDWTYFDEYNQNTDWLSEVRRNTQSWENTFSMSGGGERATYRFSLGYLDEGGTTVGTDFSRLNSSLNVRYKFSDKLIFTTQFSFVQSTRNNNYYNVRTEAFRKAPNKSPYYIDDETGNYTSQYFNHNENSTLDPAFDSKKSRYYNPIAMANESVNKTIQRESKMNFNIEYNILNGLTYWGNVNMNIRNTKGRMFLPQVATGLAWTDSNANRSTDTSSDQLTINTENKLIYRKNWNDKHSIIATGVFRTVETTKSSYGSETSGNASSGLADPTIGSAVRKISSGDSKTRSINGVALMNYTLLNRYIVNASLGLESNSTMGKSERLGLFPTVGVAWHLADEKFMDFSNDWMDEFKLRFSLGQTGNAASGASLYLGSYASGDNYMDMSAITPSTMQLNRLKWETTTEYNTGLDASFLKGKLRFTVDVYQKYIKDLLQKKVKMPTSIGYGNGYEVSYMNSGKMTNKGWEFRVDAVPFENRDWRVGFYFNIAHNENKITEMPDNYTEENYTFNNGEYAYRREEGRPMGSFYGYRYKGVCQNKDATYARDADGNVMKDISGNAIVMRNGTATIAPGDALYEDINHDGVINQYDIVYLGNSNPRFTGGAGVNVSYKQFKLSAIFYGRYGQDVVNSTRLNNESMRGIDNQSTAVLRRWRNEGDQTDIPRALYGEGYNTLGSDRFVEDASYLRLKSLSFNYRLPKKIIQRWGFSNIDVYVTGYNLFTWTKYTGQDPEVKTENTYARDSATTPASIQLVAGFNLSF</sequence>
<evidence type="ECO:0000256" key="8">
    <source>
        <dbReference type="SAM" id="SignalP"/>
    </source>
</evidence>
<dbReference type="Gene3D" id="2.40.170.20">
    <property type="entry name" value="TonB-dependent receptor, beta-barrel domain"/>
    <property type="match status" value="1"/>
</dbReference>
<evidence type="ECO:0000256" key="5">
    <source>
        <dbReference type="ARBA" id="ARBA00023136"/>
    </source>
</evidence>
<evidence type="ECO:0000259" key="9">
    <source>
        <dbReference type="Pfam" id="PF07715"/>
    </source>
</evidence>
<name>A0A1Y4PXF3_BACOV</name>
<dbReference type="EMBL" id="JAQQPO010000004">
    <property type="protein sequence ID" value="MDC7957504.1"/>
    <property type="molecule type" value="Genomic_DNA"/>
</dbReference>
<protein>
    <submittedName>
        <fullName evidence="11">TonB-dependent receptor</fullName>
    </submittedName>
</protein>
<keyword evidence="6 7" id="KW-0998">Cell outer membrane</keyword>
<dbReference type="RefSeq" id="WP_004324949.1">
    <property type="nucleotide sequence ID" value="NZ_CACRTD010000104.1"/>
</dbReference>